<reference evidence="2 3" key="1">
    <citation type="journal article" date="2011" name="Cell">
        <title>The monarch butterfly genome yields insights into long-distance migration.</title>
        <authorList>
            <person name="Zhan S."/>
            <person name="Merlin C."/>
            <person name="Boore J.L."/>
            <person name="Reppert S.M."/>
        </authorList>
    </citation>
    <scope>NUCLEOTIDE SEQUENCE [LARGE SCALE GENOMIC DNA]</scope>
    <source>
        <strain evidence="2">F-2</strain>
    </source>
</reference>
<dbReference type="AlphaFoldDB" id="A0A212FC34"/>
<evidence type="ECO:0000313" key="2">
    <source>
        <dbReference type="EMBL" id="OWR51277.1"/>
    </source>
</evidence>
<dbReference type="InParanoid" id="A0A212FC34"/>
<evidence type="ECO:0000256" key="1">
    <source>
        <dbReference type="SAM" id="Phobius"/>
    </source>
</evidence>
<comment type="caution">
    <text evidence="2">The sequence shown here is derived from an EMBL/GenBank/DDBJ whole genome shotgun (WGS) entry which is preliminary data.</text>
</comment>
<keyword evidence="1" id="KW-0812">Transmembrane</keyword>
<sequence length="118" mass="13890">MAKMFGKFGLEYCDLPTMMWNVEVLLRTLTIRSNRRFDKRLDPMLEPPNYEIATAMIVLSIIFALKFIVYITPFVLEIIGYLESEMLALSVELTNIWEDSKKFYEYYILQHESGGECE</sequence>
<keyword evidence="1" id="KW-0472">Membrane</keyword>
<dbReference type="Proteomes" id="UP000007151">
    <property type="component" value="Unassembled WGS sequence"/>
</dbReference>
<protein>
    <submittedName>
        <fullName evidence="2">Olfactory receptor receptor</fullName>
    </submittedName>
</protein>
<accession>A0A212FC34</accession>
<keyword evidence="1" id="KW-1133">Transmembrane helix</keyword>
<organism evidence="2 3">
    <name type="scientific">Danaus plexippus plexippus</name>
    <dbReference type="NCBI Taxonomy" id="278856"/>
    <lineage>
        <taxon>Eukaryota</taxon>
        <taxon>Metazoa</taxon>
        <taxon>Ecdysozoa</taxon>
        <taxon>Arthropoda</taxon>
        <taxon>Hexapoda</taxon>
        <taxon>Insecta</taxon>
        <taxon>Pterygota</taxon>
        <taxon>Neoptera</taxon>
        <taxon>Endopterygota</taxon>
        <taxon>Lepidoptera</taxon>
        <taxon>Glossata</taxon>
        <taxon>Ditrysia</taxon>
        <taxon>Papilionoidea</taxon>
        <taxon>Nymphalidae</taxon>
        <taxon>Danainae</taxon>
        <taxon>Danaini</taxon>
        <taxon>Danaina</taxon>
        <taxon>Danaus</taxon>
        <taxon>Danaus</taxon>
    </lineage>
</organism>
<name>A0A212FC34_DANPL</name>
<proteinExistence type="predicted"/>
<gene>
    <name evidence="2" type="ORF">KGM_205332A</name>
</gene>
<keyword evidence="2" id="KW-0675">Receptor</keyword>
<feature type="transmembrane region" description="Helical" evidence="1">
    <location>
        <begin position="52"/>
        <end position="76"/>
    </location>
</feature>
<evidence type="ECO:0000313" key="3">
    <source>
        <dbReference type="Proteomes" id="UP000007151"/>
    </source>
</evidence>
<dbReference type="KEGG" id="dpl:KGM_205332A"/>
<feature type="non-terminal residue" evidence="2">
    <location>
        <position position="118"/>
    </location>
</feature>
<keyword evidence="3" id="KW-1185">Reference proteome</keyword>
<dbReference type="EMBL" id="AGBW02009241">
    <property type="protein sequence ID" value="OWR51277.1"/>
    <property type="molecule type" value="Genomic_DNA"/>
</dbReference>